<evidence type="ECO:0000256" key="10">
    <source>
        <dbReference type="ARBA" id="ARBA00022786"/>
    </source>
</evidence>
<feature type="domain" description="RING-type" evidence="18">
    <location>
        <begin position="193"/>
        <end position="236"/>
    </location>
</feature>
<evidence type="ECO:0000256" key="13">
    <source>
        <dbReference type="ARBA" id="ARBA00023204"/>
    </source>
</evidence>
<dbReference type="GO" id="GO:0000724">
    <property type="term" value="P:double-strand break repair via homologous recombination"/>
    <property type="evidence" value="ECO:0007669"/>
    <property type="project" value="TreeGrafter"/>
</dbReference>
<dbReference type="PROSITE" id="PS50089">
    <property type="entry name" value="ZF_RING_2"/>
    <property type="match status" value="1"/>
</dbReference>
<dbReference type="EC" id="2.3.2.27" evidence="4 16"/>
<evidence type="ECO:0000313" key="20">
    <source>
        <dbReference type="Proteomes" id="UP000717515"/>
    </source>
</evidence>
<evidence type="ECO:0000256" key="12">
    <source>
        <dbReference type="ARBA" id="ARBA00023172"/>
    </source>
</evidence>
<comment type="subunit">
    <text evidence="16">Component of the Smc5-Smc6 complex.</text>
</comment>
<evidence type="ECO:0000256" key="17">
    <source>
        <dbReference type="SAM" id="MobiDB-lite"/>
    </source>
</evidence>
<comment type="catalytic activity">
    <reaction evidence="1 16">
        <text>S-ubiquitinyl-[E2 ubiquitin-conjugating enzyme]-L-cysteine + [acceptor protein]-L-lysine = [E2 ubiquitin-conjugating enzyme]-L-cysteine + N(6)-ubiquitinyl-[acceptor protein]-L-lysine.</text>
        <dbReference type="EC" id="2.3.2.27"/>
    </reaction>
</comment>
<dbReference type="InterPro" id="IPR001841">
    <property type="entry name" value="Znf_RING"/>
</dbReference>
<keyword evidence="8 16" id="KW-0227">DNA damage</keyword>
<dbReference type="GO" id="GO:0008270">
    <property type="term" value="F:zinc ion binding"/>
    <property type="evidence" value="ECO:0007669"/>
    <property type="project" value="UniProtKB-KW"/>
</dbReference>
<evidence type="ECO:0000256" key="6">
    <source>
        <dbReference type="ARBA" id="ARBA00022679"/>
    </source>
</evidence>
<dbReference type="PANTHER" id="PTHR20973:SF0">
    <property type="entry name" value="NON-STRUCTURAL MAINTENANCE OF CHROMOSOMES ELEMENT 1 HOMOLOG"/>
    <property type="match status" value="1"/>
</dbReference>
<dbReference type="GO" id="GO:0061630">
    <property type="term" value="F:ubiquitin protein ligase activity"/>
    <property type="evidence" value="ECO:0007669"/>
    <property type="project" value="UniProtKB-EC"/>
</dbReference>
<name>A0A9P8A6Q6_MORAP</name>
<comment type="similarity">
    <text evidence="3 16">Belongs to the NSE1 family.</text>
</comment>
<dbReference type="Gene3D" id="1.10.10.10">
    <property type="entry name" value="Winged helix-like DNA-binding domain superfamily/Winged helix DNA-binding domain"/>
    <property type="match status" value="1"/>
</dbReference>
<organism evidence="19 20">
    <name type="scientific">Mortierella alpina</name>
    <name type="common">Oleaginous fungus</name>
    <name type="synonym">Mortierella renispora</name>
    <dbReference type="NCBI Taxonomy" id="64518"/>
    <lineage>
        <taxon>Eukaryota</taxon>
        <taxon>Fungi</taxon>
        <taxon>Fungi incertae sedis</taxon>
        <taxon>Mucoromycota</taxon>
        <taxon>Mortierellomycotina</taxon>
        <taxon>Mortierellomycetes</taxon>
        <taxon>Mortierellales</taxon>
        <taxon>Mortierellaceae</taxon>
        <taxon>Mortierella</taxon>
    </lineage>
</organism>
<proteinExistence type="inferred from homology"/>
<comment type="function">
    <text evidence="16">Acts in a DNA repair pathway for removal of UV-induced DNA damage that is distinct from classical nucleotide excision repair and in repair of ionizing radiation damage. Functions in homologous recombination repair of DNA double strand breaks and in recovery of stalled replication forks.</text>
</comment>
<dbReference type="SUPFAM" id="SSF57850">
    <property type="entry name" value="RING/U-box"/>
    <property type="match status" value="1"/>
</dbReference>
<gene>
    <name evidence="19" type="ORF">KVV02_004128</name>
</gene>
<dbReference type="EMBL" id="JAIFTL010000042">
    <property type="protein sequence ID" value="KAG9325353.1"/>
    <property type="molecule type" value="Genomic_DNA"/>
</dbReference>
<keyword evidence="6 16" id="KW-0808">Transferase</keyword>
<evidence type="ECO:0000256" key="8">
    <source>
        <dbReference type="ARBA" id="ARBA00022763"/>
    </source>
</evidence>
<evidence type="ECO:0000256" key="5">
    <source>
        <dbReference type="ARBA" id="ARBA00019422"/>
    </source>
</evidence>
<comment type="subcellular location">
    <subcellularLocation>
        <location evidence="2 16">Nucleus</location>
    </subcellularLocation>
</comment>
<feature type="compositionally biased region" description="Basic residues" evidence="17">
    <location>
        <begin position="256"/>
        <end position="265"/>
    </location>
</feature>
<evidence type="ECO:0000256" key="3">
    <source>
        <dbReference type="ARBA" id="ARBA00010258"/>
    </source>
</evidence>
<dbReference type="GO" id="GO:0030915">
    <property type="term" value="C:Smc5-Smc6 complex"/>
    <property type="evidence" value="ECO:0007669"/>
    <property type="project" value="UniProtKB-UniRule"/>
</dbReference>
<dbReference type="Gene3D" id="3.90.1150.220">
    <property type="match status" value="1"/>
</dbReference>
<dbReference type="Pfam" id="PF07574">
    <property type="entry name" value="SMC_Nse1"/>
    <property type="match status" value="1"/>
</dbReference>
<evidence type="ECO:0000256" key="15">
    <source>
        <dbReference type="PROSITE-ProRule" id="PRU00175"/>
    </source>
</evidence>
<evidence type="ECO:0000256" key="14">
    <source>
        <dbReference type="ARBA" id="ARBA00023242"/>
    </source>
</evidence>
<protein>
    <recommendedName>
        <fullName evidence="5 16">Non-structural maintenance of chromosomes element 1 homolog</fullName>
        <ecNumber evidence="4 16">2.3.2.27</ecNumber>
    </recommendedName>
</protein>
<dbReference type="FunFam" id="1.10.10.10:FF:000270">
    <property type="entry name" value="Non-structural maintenance of chromosomes element 1 homolog"/>
    <property type="match status" value="1"/>
</dbReference>
<dbReference type="InterPro" id="IPR036388">
    <property type="entry name" value="WH-like_DNA-bd_sf"/>
</dbReference>
<feature type="compositionally biased region" description="Acidic residues" evidence="17">
    <location>
        <begin position="273"/>
        <end position="290"/>
    </location>
</feature>
<evidence type="ECO:0000313" key="19">
    <source>
        <dbReference type="EMBL" id="KAG9325353.1"/>
    </source>
</evidence>
<keyword evidence="10 16" id="KW-0833">Ubl conjugation pathway</keyword>
<keyword evidence="13 16" id="KW-0234">DNA repair</keyword>
<evidence type="ECO:0000259" key="18">
    <source>
        <dbReference type="PROSITE" id="PS50089"/>
    </source>
</evidence>
<dbReference type="InterPro" id="IPR013083">
    <property type="entry name" value="Znf_RING/FYVE/PHD"/>
</dbReference>
<dbReference type="CDD" id="cd16493">
    <property type="entry name" value="RING-CH-C4HC3_NSE1"/>
    <property type="match status" value="1"/>
</dbReference>
<keyword evidence="14 16" id="KW-0539">Nucleus</keyword>
<evidence type="ECO:0000256" key="9">
    <source>
        <dbReference type="ARBA" id="ARBA00022771"/>
    </source>
</evidence>
<evidence type="ECO:0000256" key="16">
    <source>
        <dbReference type="RuleBase" id="RU368018"/>
    </source>
</evidence>
<evidence type="ECO:0000256" key="7">
    <source>
        <dbReference type="ARBA" id="ARBA00022723"/>
    </source>
</evidence>
<comment type="caution">
    <text evidence="19">The sequence shown here is derived from an EMBL/GenBank/DDBJ whole genome shotgun (WGS) entry which is preliminary data.</text>
</comment>
<keyword evidence="9 15" id="KW-0863">Zinc-finger</keyword>
<dbReference type="PANTHER" id="PTHR20973">
    <property type="entry name" value="NON-SMC ELEMENT 1-RELATED"/>
    <property type="match status" value="1"/>
</dbReference>
<dbReference type="InterPro" id="IPR011513">
    <property type="entry name" value="Nse1"/>
</dbReference>
<dbReference type="Pfam" id="PF08746">
    <property type="entry name" value="zf-RING-like"/>
    <property type="match status" value="1"/>
</dbReference>
<dbReference type="Gene3D" id="3.30.40.10">
    <property type="entry name" value="Zinc/RING finger domain, C3HC4 (zinc finger)"/>
    <property type="match status" value="1"/>
</dbReference>
<evidence type="ECO:0000256" key="1">
    <source>
        <dbReference type="ARBA" id="ARBA00000900"/>
    </source>
</evidence>
<sequence length="290" mass="32398">MTSGFTNLHRLFLQAAISRRLMTEATALDLYSQVCNLTEEPFDQDNFSDLITQMNEGLNSVELEFRRSQDEVTGAPIIALTNTNGQKIAQVATAYSPTELEYFKHLLDAIIMADDEAYCISSTAALHEAGNLKNAESKTVTLTKRDAEVLLDRFVADKWFIRSGAGAYSLSMRALLELQTYLKETYEDQMQECTLCMETITKGQRCQVAACAARLHHHCASQYFKNMNNKVCPTCHTNWSEKILIGLSDRTSAPSKVRRRRRQRKTNGAGGEADGDGEAADENEGESDEE</sequence>
<evidence type="ECO:0000256" key="11">
    <source>
        <dbReference type="ARBA" id="ARBA00022833"/>
    </source>
</evidence>
<keyword evidence="12 16" id="KW-0233">DNA recombination</keyword>
<keyword evidence="7 16" id="KW-0479">Metal-binding</keyword>
<keyword evidence="11 16" id="KW-0862">Zinc</keyword>
<dbReference type="GO" id="GO:0005634">
    <property type="term" value="C:nucleus"/>
    <property type="evidence" value="ECO:0007669"/>
    <property type="project" value="UniProtKB-SubCell"/>
</dbReference>
<feature type="region of interest" description="Disordered" evidence="17">
    <location>
        <begin position="251"/>
        <end position="290"/>
    </location>
</feature>
<evidence type="ECO:0000256" key="4">
    <source>
        <dbReference type="ARBA" id="ARBA00012483"/>
    </source>
</evidence>
<dbReference type="InterPro" id="IPR014857">
    <property type="entry name" value="Nse1_RING_C4HC3-type"/>
</dbReference>
<dbReference type="AlphaFoldDB" id="A0A9P8A6Q6"/>
<dbReference type="Proteomes" id="UP000717515">
    <property type="component" value="Unassembled WGS sequence"/>
</dbReference>
<reference evidence="19" key="1">
    <citation type="submission" date="2021-07" db="EMBL/GenBank/DDBJ databases">
        <title>Draft genome of Mortierella alpina, strain LL118, isolated from an aspen leaf litter sample.</title>
        <authorList>
            <person name="Yang S."/>
            <person name="Vinatzer B.A."/>
        </authorList>
    </citation>
    <scope>NUCLEOTIDE SEQUENCE</scope>
    <source>
        <strain evidence="19">LL118</strain>
    </source>
</reference>
<accession>A0A9P8A6Q6</accession>
<evidence type="ECO:0000256" key="2">
    <source>
        <dbReference type="ARBA" id="ARBA00004123"/>
    </source>
</evidence>